<comment type="caution">
    <text evidence="2">The sequence shown here is derived from an EMBL/GenBank/DDBJ whole genome shotgun (WGS) entry which is preliminary data.</text>
</comment>
<feature type="domain" description="N-acetyltransferase" evidence="1">
    <location>
        <begin position="121"/>
        <end position="273"/>
    </location>
</feature>
<sequence length="273" mass="29268">MDLCAADPAATVFVASRVREGVLQVRGHVLGWLVGGRLRAMVLCGANVVPVGVDEESVGPLAEHVESRRALSSSVFGTATEVGLLWDRLRPLWGPARDERMDQWSMVTSTRPSSLGVQADPRVRPARPHEVDLLYPAGAAMFTEEIGYAPYQGSPARYRAGFVQLVAQGRSFVVIEDGRVVFKADVGSVALGVAQVQGVWTHPDLRGRGLATGAMAGVVEHLLTHGLPGTTPGAPPEPVGTVHLYVNDYNVGARRVYERIGMRRVGTFATVIL</sequence>
<dbReference type="Pfam" id="PF13312">
    <property type="entry name" value="DUF4081"/>
    <property type="match status" value="1"/>
</dbReference>
<keyword evidence="3" id="KW-1185">Reference proteome</keyword>
<dbReference type="OrthoDB" id="5241264at2"/>
<dbReference type="GO" id="GO:0016747">
    <property type="term" value="F:acyltransferase activity, transferring groups other than amino-acyl groups"/>
    <property type="evidence" value="ECO:0007669"/>
    <property type="project" value="InterPro"/>
</dbReference>
<evidence type="ECO:0000313" key="3">
    <source>
        <dbReference type="Proteomes" id="UP000234206"/>
    </source>
</evidence>
<dbReference type="Pfam" id="PF13302">
    <property type="entry name" value="Acetyltransf_3"/>
    <property type="match status" value="1"/>
</dbReference>
<dbReference type="CDD" id="cd04301">
    <property type="entry name" value="NAT_SF"/>
    <property type="match status" value="1"/>
</dbReference>
<dbReference type="SUPFAM" id="SSF55729">
    <property type="entry name" value="Acyl-CoA N-acyltransferases (Nat)"/>
    <property type="match status" value="1"/>
</dbReference>
<accession>A0A2I1PBH6</accession>
<dbReference type="PROSITE" id="PS51186">
    <property type="entry name" value="GNAT"/>
    <property type="match status" value="1"/>
</dbReference>
<dbReference type="InterPro" id="IPR000182">
    <property type="entry name" value="GNAT_dom"/>
</dbReference>
<reference evidence="2 3" key="1">
    <citation type="submission" date="2017-12" db="EMBL/GenBank/DDBJ databases">
        <title>Phylogenetic diversity of female urinary microbiome.</title>
        <authorList>
            <person name="Thomas-White K."/>
            <person name="Wolfe A.J."/>
        </authorList>
    </citation>
    <scope>NUCLEOTIDE SEQUENCE [LARGE SCALE GENOMIC DNA]</scope>
    <source>
        <strain evidence="2 3">UMB1298</strain>
    </source>
</reference>
<protein>
    <submittedName>
        <fullName evidence="2">DUF4081 domain-containing protein</fullName>
    </submittedName>
</protein>
<evidence type="ECO:0000313" key="2">
    <source>
        <dbReference type="EMBL" id="PKZ41941.1"/>
    </source>
</evidence>
<dbReference type="AlphaFoldDB" id="A0A2I1PBH6"/>
<dbReference type="EMBL" id="PKIZ01000008">
    <property type="protein sequence ID" value="PKZ41941.1"/>
    <property type="molecule type" value="Genomic_DNA"/>
</dbReference>
<name>A0A2I1PBH6_9MICO</name>
<dbReference type="InterPro" id="IPR016181">
    <property type="entry name" value="Acyl_CoA_acyltransferase"/>
</dbReference>
<organism evidence="2 3">
    <name type="scientific">Kytococcus schroeteri</name>
    <dbReference type="NCBI Taxonomy" id="138300"/>
    <lineage>
        <taxon>Bacteria</taxon>
        <taxon>Bacillati</taxon>
        <taxon>Actinomycetota</taxon>
        <taxon>Actinomycetes</taxon>
        <taxon>Micrococcales</taxon>
        <taxon>Kytococcaceae</taxon>
        <taxon>Kytococcus</taxon>
    </lineage>
</organism>
<gene>
    <name evidence="2" type="ORF">CYJ76_05640</name>
</gene>
<dbReference type="InterPro" id="IPR025289">
    <property type="entry name" value="DUF4081"/>
</dbReference>
<evidence type="ECO:0000259" key="1">
    <source>
        <dbReference type="PROSITE" id="PS51186"/>
    </source>
</evidence>
<proteinExistence type="predicted"/>
<dbReference type="Gene3D" id="3.40.630.30">
    <property type="match status" value="1"/>
</dbReference>
<dbReference type="Proteomes" id="UP000234206">
    <property type="component" value="Unassembled WGS sequence"/>
</dbReference>